<dbReference type="AlphaFoldDB" id="A0A4S2KV28"/>
<gene>
    <name evidence="1" type="ORF">DBV15_05558</name>
</gene>
<reference evidence="1 2" key="1">
    <citation type="journal article" date="2019" name="Philos. Trans. R. Soc. Lond., B, Biol. Sci.">
        <title>Ant behaviour and brain gene expression of defending hosts depend on the ecological success of the intruding social parasite.</title>
        <authorList>
            <person name="Kaur R."/>
            <person name="Stoldt M."/>
            <person name="Jongepier E."/>
            <person name="Feldmeyer B."/>
            <person name="Menzel F."/>
            <person name="Bornberg-Bauer E."/>
            <person name="Foitzik S."/>
        </authorList>
    </citation>
    <scope>NUCLEOTIDE SEQUENCE [LARGE SCALE GENOMIC DNA]</scope>
    <source>
        <tissue evidence="1">Whole body</tissue>
    </source>
</reference>
<evidence type="ECO:0000313" key="2">
    <source>
        <dbReference type="Proteomes" id="UP000310200"/>
    </source>
</evidence>
<dbReference type="Proteomes" id="UP000310200">
    <property type="component" value="Unassembled WGS sequence"/>
</dbReference>
<accession>A0A4S2KV28</accession>
<keyword evidence="2" id="KW-1185">Reference proteome</keyword>
<organism evidence="1 2">
    <name type="scientific">Temnothorax longispinosus</name>
    <dbReference type="NCBI Taxonomy" id="300112"/>
    <lineage>
        <taxon>Eukaryota</taxon>
        <taxon>Metazoa</taxon>
        <taxon>Ecdysozoa</taxon>
        <taxon>Arthropoda</taxon>
        <taxon>Hexapoda</taxon>
        <taxon>Insecta</taxon>
        <taxon>Pterygota</taxon>
        <taxon>Neoptera</taxon>
        <taxon>Endopterygota</taxon>
        <taxon>Hymenoptera</taxon>
        <taxon>Apocrita</taxon>
        <taxon>Aculeata</taxon>
        <taxon>Formicoidea</taxon>
        <taxon>Formicidae</taxon>
        <taxon>Myrmicinae</taxon>
        <taxon>Temnothorax</taxon>
    </lineage>
</organism>
<name>A0A4S2KV28_9HYME</name>
<comment type="caution">
    <text evidence="1">The sequence shown here is derived from an EMBL/GenBank/DDBJ whole genome shotgun (WGS) entry which is preliminary data.</text>
</comment>
<dbReference type="EMBL" id="QBLH01001418">
    <property type="protein sequence ID" value="TGZ51917.1"/>
    <property type="molecule type" value="Genomic_DNA"/>
</dbReference>
<evidence type="ECO:0000313" key="1">
    <source>
        <dbReference type="EMBL" id="TGZ51917.1"/>
    </source>
</evidence>
<sequence>MDIRWDSVRWWFDQVGQVVGAHARRCRRGRDVSSPPVGKVARSIGSARRARGACSRTYFRFFVATLTREQRIGTYSAALNFDLPAACCMQCRRLAIPRARLGSDFGGRSDTLRSIPKRRLLESVMHADAPWRIQLSSTATRSRRHKEAAEPRSGCVEPNELLSTARQYGGREPWLVALAEHAARFRNIYFPLTASDSLPGRPRHGKQQKLRIYTQAVRAGHFTNWREANKDALNGKLPMRVDCEGGNAIGGRFFWSPIELTGWARGAVLDPHPPLLDSAAKG</sequence>
<proteinExistence type="predicted"/>
<protein>
    <submittedName>
        <fullName evidence="1">Uncharacterized protein</fullName>
    </submittedName>
</protein>